<dbReference type="Proteomes" id="UP000235672">
    <property type="component" value="Unassembled WGS sequence"/>
</dbReference>
<name>A0A2J6Q160_9HELO</name>
<dbReference type="AlphaFoldDB" id="A0A2J6Q160"/>
<organism evidence="1 2">
    <name type="scientific">Hyaloscypha hepaticicola</name>
    <dbReference type="NCBI Taxonomy" id="2082293"/>
    <lineage>
        <taxon>Eukaryota</taxon>
        <taxon>Fungi</taxon>
        <taxon>Dikarya</taxon>
        <taxon>Ascomycota</taxon>
        <taxon>Pezizomycotina</taxon>
        <taxon>Leotiomycetes</taxon>
        <taxon>Helotiales</taxon>
        <taxon>Hyaloscyphaceae</taxon>
        <taxon>Hyaloscypha</taxon>
    </lineage>
</organism>
<keyword evidence="2" id="KW-1185">Reference proteome</keyword>
<protein>
    <submittedName>
        <fullName evidence="1">Uncharacterized protein</fullName>
    </submittedName>
</protein>
<sequence length="87" mass="9958">MEVLPNITSIRFTFVDWFSLYPATFVLQANYWQIKKDCVKRLVHRGFKPGRGVPAMEFIGRQRMIRICGLCRAASASAKEDLHQAAV</sequence>
<dbReference type="EMBL" id="KZ613487">
    <property type="protein sequence ID" value="PMD19934.1"/>
    <property type="molecule type" value="Genomic_DNA"/>
</dbReference>
<accession>A0A2J6Q160</accession>
<reference evidence="1 2" key="1">
    <citation type="submission" date="2016-05" db="EMBL/GenBank/DDBJ databases">
        <title>A degradative enzymes factory behind the ericoid mycorrhizal symbiosis.</title>
        <authorList>
            <consortium name="DOE Joint Genome Institute"/>
            <person name="Martino E."/>
            <person name="Morin E."/>
            <person name="Grelet G."/>
            <person name="Kuo A."/>
            <person name="Kohler A."/>
            <person name="Daghino S."/>
            <person name="Barry K."/>
            <person name="Choi C."/>
            <person name="Cichocki N."/>
            <person name="Clum A."/>
            <person name="Copeland A."/>
            <person name="Hainaut M."/>
            <person name="Haridas S."/>
            <person name="Labutti K."/>
            <person name="Lindquist E."/>
            <person name="Lipzen A."/>
            <person name="Khouja H.-R."/>
            <person name="Murat C."/>
            <person name="Ohm R."/>
            <person name="Olson A."/>
            <person name="Spatafora J."/>
            <person name="Veneault-Fourrey C."/>
            <person name="Henrissat B."/>
            <person name="Grigoriev I."/>
            <person name="Martin F."/>
            <person name="Perotto S."/>
        </authorList>
    </citation>
    <scope>NUCLEOTIDE SEQUENCE [LARGE SCALE GENOMIC DNA]</scope>
    <source>
        <strain evidence="1 2">UAMH 7357</strain>
    </source>
</reference>
<evidence type="ECO:0000313" key="2">
    <source>
        <dbReference type="Proteomes" id="UP000235672"/>
    </source>
</evidence>
<proteinExistence type="predicted"/>
<gene>
    <name evidence="1" type="ORF">NA56DRAFT_190889</name>
</gene>
<evidence type="ECO:0000313" key="1">
    <source>
        <dbReference type="EMBL" id="PMD19934.1"/>
    </source>
</evidence>